<protein>
    <submittedName>
        <fullName evidence="1">Uncharacterized protein</fullName>
    </submittedName>
</protein>
<proteinExistence type="predicted"/>
<comment type="caution">
    <text evidence="1">The sequence shown here is derived from an EMBL/GenBank/DDBJ whole genome shotgun (WGS) entry which is preliminary data.</text>
</comment>
<dbReference type="Proteomes" id="UP001454036">
    <property type="component" value="Unassembled WGS sequence"/>
</dbReference>
<reference evidence="1 2" key="1">
    <citation type="submission" date="2024-01" db="EMBL/GenBank/DDBJ databases">
        <title>The complete chloroplast genome sequence of Lithospermum erythrorhizon: insights into the phylogenetic relationship among Boraginaceae species and the maternal lineages of purple gromwells.</title>
        <authorList>
            <person name="Okada T."/>
            <person name="Watanabe K."/>
        </authorList>
    </citation>
    <scope>NUCLEOTIDE SEQUENCE [LARGE SCALE GENOMIC DNA]</scope>
</reference>
<evidence type="ECO:0000313" key="2">
    <source>
        <dbReference type="Proteomes" id="UP001454036"/>
    </source>
</evidence>
<gene>
    <name evidence="1" type="ORF">LIER_30744</name>
</gene>
<organism evidence="1 2">
    <name type="scientific">Lithospermum erythrorhizon</name>
    <name type="common">Purple gromwell</name>
    <name type="synonym">Lithospermum officinale var. erythrorhizon</name>
    <dbReference type="NCBI Taxonomy" id="34254"/>
    <lineage>
        <taxon>Eukaryota</taxon>
        <taxon>Viridiplantae</taxon>
        <taxon>Streptophyta</taxon>
        <taxon>Embryophyta</taxon>
        <taxon>Tracheophyta</taxon>
        <taxon>Spermatophyta</taxon>
        <taxon>Magnoliopsida</taxon>
        <taxon>eudicotyledons</taxon>
        <taxon>Gunneridae</taxon>
        <taxon>Pentapetalae</taxon>
        <taxon>asterids</taxon>
        <taxon>lamiids</taxon>
        <taxon>Boraginales</taxon>
        <taxon>Boraginaceae</taxon>
        <taxon>Boraginoideae</taxon>
        <taxon>Lithospermeae</taxon>
        <taxon>Lithospermum</taxon>
    </lineage>
</organism>
<evidence type="ECO:0000313" key="1">
    <source>
        <dbReference type="EMBL" id="GAA0183312.1"/>
    </source>
</evidence>
<name>A0AAV3RSD9_LITER</name>
<dbReference type="EMBL" id="BAABME010011148">
    <property type="protein sequence ID" value="GAA0183312.1"/>
    <property type="molecule type" value="Genomic_DNA"/>
</dbReference>
<dbReference type="AlphaFoldDB" id="A0AAV3RSD9"/>
<sequence>MIEFIRATIPAKLILFALHPSNSAIDSISQVFVDKSDKVKIKIISLHKPVIPLSCYRADLDFLVKVIDQFDDQTKIVKDRPVGFKHLREVISIFKAKKGLTDMTAIFDHIALLSRASLCMLVENLFHNSHKVKTKTWLRVQSLIYVPKEPTFRKWQYLLPPQHFNSKLYDVFDETAKHLEQIPETIHARNCKTVLAVIVTCRHMYNHLEPREYPDEVGRIIFTLFDDILCEVFFRLRLLEETHDHNYLRNTGGIDIKMC</sequence>
<accession>A0AAV3RSD9</accession>
<keyword evidence="2" id="KW-1185">Reference proteome</keyword>